<accession>A0A5B8MVT4</accession>
<dbReference type="EMBL" id="CP031043">
    <property type="protein sequence ID" value="QDZ23570.1"/>
    <property type="molecule type" value="Genomic_DNA"/>
</dbReference>
<evidence type="ECO:0000313" key="4">
    <source>
        <dbReference type="Proteomes" id="UP000316726"/>
    </source>
</evidence>
<feature type="coiled-coil region" evidence="1">
    <location>
        <begin position="143"/>
        <end position="180"/>
    </location>
</feature>
<reference evidence="2" key="2">
    <citation type="submission" date="2021-01" db="EMBL/GenBank/DDBJ databases">
        <authorList>
            <person name="Corre E."/>
            <person name="Pelletier E."/>
            <person name="Niang G."/>
            <person name="Scheremetjew M."/>
            <person name="Finn R."/>
            <person name="Kale V."/>
            <person name="Holt S."/>
            <person name="Cochrane G."/>
            <person name="Meng A."/>
            <person name="Brown T."/>
            <person name="Cohen L."/>
        </authorList>
    </citation>
    <scope>NUCLEOTIDE SEQUENCE</scope>
    <source>
        <strain evidence="2">CCMP1205</strain>
    </source>
</reference>
<evidence type="ECO:0000256" key="1">
    <source>
        <dbReference type="SAM" id="Coils"/>
    </source>
</evidence>
<evidence type="ECO:0000313" key="2">
    <source>
        <dbReference type="EMBL" id="CAD9713443.1"/>
    </source>
</evidence>
<protein>
    <submittedName>
        <fullName evidence="3">Uncharacterized protein</fullName>
    </submittedName>
</protein>
<reference evidence="3 4" key="1">
    <citation type="submission" date="2018-07" db="EMBL/GenBank/DDBJ databases">
        <title>The complete nuclear genome of the prasinophyte Chloropicon primus (CCMP1205).</title>
        <authorList>
            <person name="Pombert J.-F."/>
            <person name="Otis C."/>
            <person name="Turmel M."/>
            <person name="Lemieux C."/>
        </authorList>
    </citation>
    <scope>NUCLEOTIDE SEQUENCE [LARGE SCALE GENOMIC DNA]</scope>
    <source>
        <strain evidence="3 4">CCMP1205</strain>
    </source>
</reference>
<dbReference type="AlphaFoldDB" id="A0A5B8MVT4"/>
<gene>
    <name evidence="3" type="ORF">A3770_10p60880</name>
    <name evidence="2" type="ORF">CPRI1469_LOCUS2294</name>
</gene>
<dbReference type="PANTHER" id="PTHR31245">
    <property type="entry name" value="UBIQUITIN SYSTEM COMPONENT CUE PROTEIN"/>
    <property type="match status" value="1"/>
</dbReference>
<dbReference type="Proteomes" id="UP000316726">
    <property type="component" value="Chromosome 10"/>
</dbReference>
<dbReference type="OrthoDB" id="440455at2759"/>
<name>A0A5B8MVT4_9CHLO</name>
<sequence length="208" mass="23257">MAEVLEYPFGRTGGLGLGLAQQGQTEAGTSACECQGMQHQHQTQQRVGFKRGRAPLQAHDLDLRANCIAASHSPHQQTFKRGRVDHVAAADHEHEYKFIEAQKQPSHAGEFQKENQILKKAVAIQNEKLRTEKESTAGLREALAAAQQQVRHLLRAKEENQALRVALSHAQEQARQLEIENYSLKVHLKQMNSCATLSPTTQPNRDIF</sequence>
<organism evidence="3 4">
    <name type="scientific">Chloropicon primus</name>
    <dbReference type="NCBI Taxonomy" id="1764295"/>
    <lineage>
        <taxon>Eukaryota</taxon>
        <taxon>Viridiplantae</taxon>
        <taxon>Chlorophyta</taxon>
        <taxon>Chloropicophyceae</taxon>
        <taxon>Chloropicales</taxon>
        <taxon>Chloropicaceae</taxon>
        <taxon>Chloropicon</taxon>
    </lineage>
</organism>
<evidence type="ECO:0000313" key="3">
    <source>
        <dbReference type="EMBL" id="QDZ23570.1"/>
    </source>
</evidence>
<dbReference type="PANTHER" id="PTHR31245:SF20">
    <property type="entry name" value="F18B13.13 PROTEIN"/>
    <property type="match status" value="1"/>
</dbReference>
<keyword evidence="1" id="KW-0175">Coiled coil</keyword>
<proteinExistence type="predicted"/>
<dbReference type="EMBL" id="HBHL01003672">
    <property type="protein sequence ID" value="CAD9713443.1"/>
    <property type="molecule type" value="Transcribed_RNA"/>
</dbReference>
<keyword evidence="4" id="KW-1185">Reference proteome</keyword>